<organism evidence="7 8">
    <name type="scientific">Sphingomonas aracearum</name>
    <dbReference type="NCBI Taxonomy" id="2283317"/>
    <lineage>
        <taxon>Bacteria</taxon>
        <taxon>Pseudomonadati</taxon>
        <taxon>Pseudomonadota</taxon>
        <taxon>Alphaproteobacteria</taxon>
        <taxon>Sphingomonadales</taxon>
        <taxon>Sphingomonadaceae</taxon>
        <taxon>Sphingomonas</taxon>
    </lineage>
</organism>
<evidence type="ECO:0000256" key="4">
    <source>
        <dbReference type="SAM" id="MobiDB-lite"/>
    </source>
</evidence>
<dbReference type="Gene3D" id="3.40.50.720">
    <property type="entry name" value="NAD(P)-binding Rossmann-like Domain"/>
    <property type="match status" value="1"/>
</dbReference>
<feature type="compositionally biased region" description="Basic and acidic residues" evidence="4">
    <location>
        <begin position="281"/>
        <end position="290"/>
    </location>
</feature>
<feature type="region of interest" description="Disordered" evidence="4">
    <location>
        <begin position="272"/>
        <end position="293"/>
    </location>
</feature>
<evidence type="ECO:0000313" key="8">
    <source>
        <dbReference type="Proteomes" id="UP000253918"/>
    </source>
</evidence>
<dbReference type="InterPro" id="IPR020904">
    <property type="entry name" value="Sc_DH/Rdtase_CS"/>
</dbReference>
<sequence>MTKPRLKPLADQVLVITGASSGIGLITARLAVERGARVLLVARDEASLRTIAAELGDRADFAVADVAHAAEVEAAAAKAVARFGRIDTWVNNAGVAIYGGLEQVPEDEHQRLFQTNYFGVVHGCLAALPHLKESGGALITVASIAADIPSPGMGAYTASKHAVKAYVDSLRIELNAQGAPVSVTVVKPSGMATPIDQNAANHLDGQPLIPPPVYDPKISAETILDAAVRPVRAVTVGGIGRLQVLSGSLFPGLLAKFGGLMLPLLLDRDRPRPAGNNLDLPRTDGEERSPVETGRSFSLYREATKRGGIVPLLGVAALVGGVLLARRKRDG</sequence>
<dbReference type="InterPro" id="IPR002347">
    <property type="entry name" value="SDR_fam"/>
</dbReference>
<dbReference type="PRINTS" id="PR00080">
    <property type="entry name" value="SDRFAMILY"/>
</dbReference>
<dbReference type="Pfam" id="PF00106">
    <property type="entry name" value="adh_short"/>
    <property type="match status" value="1"/>
</dbReference>
<evidence type="ECO:0000256" key="3">
    <source>
        <dbReference type="RuleBase" id="RU000363"/>
    </source>
</evidence>
<dbReference type="OrthoDB" id="9781689at2"/>
<accession>A0A369VTS3</accession>
<keyword evidence="5" id="KW-0812">Transmembrane</keyword>
<dbReference type="InterPro" id="IPR036291">
    <property type="entry name" value="NAD(P)-bd_dom_sf"/>
</dbReference>
<evidence type="ECO:0000256" key="5">
    <source>
        <dbReference type="SAM" id="Phobius"/>
    </source>
</evidence>
<dbReference type="AlphaFoldDB" id="A0A369VTS3"/>
<evidence type="ECO:0000256" key="1">
    <source>
        <dbReference type="ARBA" id="ARBA00006484"/>
    </source>
</evidence>
<dbReference type="SUPFAM" id="SSF51735">
    <property type="entry name" value="NAD(P)-binding Rossmann-fold domains"/>
    <property type="match status" value="1"/>
</dbReference>
<dbReference type="Proteomes" id="UP000253918">
    <property type="component" value="Unassembled WGS sequence"/>
</dbReference>
<gene>
    <name evidence="7" type="ORF">DVW87_11455</name>
</gene>
<name>A0A369VTS3_9SPHN</name>
<comment type="similarity">
    <text evidence="1 3">Belongs to the short-chain dehydrogenases/reductases (SDR) family.</text>
</comment>
<dbReference type="NCBIfam" id="NF005495">
    <property type="entry name" value="PRK07109.1"/>
    <property type="match status" value="1"/>
</dbReference>
<dbReference type="GO" id="GO:0016020">
    <property type="term" value="C:membrane"/>
    <property type="evidence" value="ECO:0007669"/>
    <property type="project" value="TreeGrafter"/>
</dbReference>
<evidence type="ECO:0000256" key="2">
    <source>
        <dbReference type="ARBA" id="ARBA00023002"/>
    </source>
</evidence>
<evidence type="ECO:0000259" key="6">
    <source>
        <dbReference type="SMART" id="SM00822"/>
    </source>
</evidence>
<keyword evidence="5" id="KW-0472">Membrane</keyword>
<dbReference type="PRINTS" id="PR00081">
    <property type="entry name" value="GDHRDH"/>
</dbReference>
<keyword evidence="5" id="KW-1133">Transmembrane helix</keyword>
<keyword evidence="8" id="KW-1185">Reference proteome</keyword>
<dbReference type="RefSeq" id="WP_114687873.1">
    <property type="nucleotide sequence ID" value="NZ_QQNB01000002.1"/>
</dbReference>
<dbReference type="GO" id="GO:0016491">
    <property type="term" value="F:oxidoreductase activity"/>
    <property type="evidence" value="ECO:0007669"/>
    <property type="project" value="UniProtKB-KW"/>
</dbReference>
<dbReference type="EMBL" id="QQNB01000002">
    <property type="protein sequence ID" value="RDE05804.1"/>
    <property type="molecule type" value="Genomic_DNA"/>
</dbReference>
<keyword evidence="2" id="KW-0560">Oxidoreductase</keyword>
<reference evidence="7 8" key="1">
    <citation type="submission" date="2018-07" db="EMBL/GenBank/DDBJ databases">
        <title>a novel species of Sphingomonas isolated from the rhizosphere soil of Araceae plant.</title>
        <authorList>
            <person name="Zhiyong W."/>
            <person name="Qinglan Z."/>
            <person name="Zhiwei F."/>
            <person name="Ding X."/>
            <person name="Gejiao W."/>
            <person name="Shixue Z."/>
        </authorList>
    </citation>
    <scope>NUCLEOTIDE SEQUENCE [LARGE SCALE GENOMIC DNA]</scope>
    <source>
        <strain evidence="7 8">WZY 27</strain>
    </source>
</reference>
<comment type="caution">
    <text evidence="7">The sequence shown here is derived from an EMBL/GenBank/DDBJ whole genome shotgun (WGS) entry which is preliminary data.</text>
</comment>
<evidence type="ECO:0000313" key="7">
    <source>
        <dbReference type="EMBL" id="RDE05804.1"/>
    </source>
</evidence>
<dbReference type="PROSITE" id="PS00061">
    <property type="entry name" value="ADH_SHORT"/>
    <property type="match status" value="1"/>
</dbReference>
<dbReference type="PANTHER" id="PTHR44196">
    <property type="entry name" value="DEHYDROGENASE/REDUCTASE SDR FAMILY MEMBER 7B"/>
    <property type="match status" value="1"/>
</dbReference>
<dbReference type="PANTHER" id="PTHR44196:SF1">
    <property type="entry name" value="DEHYDROGENASE_REDUCTASE SDR FAMILY MEMBER 7B"/>
    <property type="match status" value="1"/>
</dbReference>
<dbReference type="SMART" id="SM00822">
    <property type="entry name" value="PKS_KR"/>
    <property type="match status" value="1"/>
</dbReference>
<dbReference type="InterPro" id="IPR057326">
    <property type="entry name" value="KR_dom"/>
</dbReference>
<feature type="domain" description="Ketoreductase" evidence="6">
    <location>
        <begin position="12"/>
        <end position="191"/>
    </location>
</feature>
<proteinExistence type="inferred from homology"/>
<feature type="transmembrane region" description="Helical" evidence="5">
    <location>
        <begin position="308"/>
        <end position="325"/>
    </location>
</feature>
<protein>
    <submittedName>
        <fullName evidence="7">SDR family NAD(P)-dependent oxidoreductase</fullName>
    </submittedName>
</protein>